<protein>
    <submittedName>
        <fullName evidence="7">Kynurenine-oxoglutarate transaminase</fullName>
    </submittedName>
</protein>
<keyword evidence="8" id="KW-1185">Reference proteome</keyword>
<evidence type="ECO:0000256" key="5">
    <source>
        <dbReference type="ARBA" id="ARBA00022898"/>
    </source>
</evidence>
<dbReference type="EMBL" id="JAOPGA020000639">
    <property type="protein sequence ID" value="KAL0480201.1"/>
    <property type="molecule type" value="Genomic_DNA"/>
</dbReference>
<comment type="similarity">
    <text evidence="2">Belongs to the class-I pyridoxal-phosphate-dependent aminotransferase family.</text>
</comment>
<evidence type="ECO:0000256" key="1">
    <source>
        <dbReference type="ARBA" id="ARBA00001933"/>
    </source>
</evidence>
<dbReference type="InterPro" id="IPR051326">
    <property type="entry name" value="Kynurenine-oxoglutarate_AT"/>
</dbReference>
<dbReference type="GO" id="GO:0030170">
    <property type="term" value="F:pyridoxal phosphate binding"/>
    <property type="evidence" value="ECO:0007669"/>
    <property type="project" value="InterPro"/>
</dbReference>
<name>A0AAW2YTR3_9EUKA</name>
<dbReference type="InterPro" id="IPR015421">
    <property type="entry name" value="PyrdxlP-dep_Trfase_major"/>
</dbReference>
<organism evidence="7 8">
    <name type="scientific">Acrasis kona</name>
    <dbReference type="NCBI Taxonomy" id="1008807"/>
    <lineage>
        <taxon>Eukaryota</taxon>
        <taxon>Discoba</taxon>
        <taxon>Heterolobosea</taxon>
        <taxon>Tetramitia</taxon>
        <taxon>Eutetramitia</taxon>
        <taxon>Acrasidae</taxon>
        <taxon>Acrasis</taxon>
    </lineage>
</organism>
<evidence type="ECO:0000256" key="4">
    <source>
        <dbReference type="ARBA" id="ARBA00022679"/>
    </source>
</evidence>
<dbReference type="AlphaFoldDB" id="A0AAW2YTR3"/>
<dbReference type="PANTHER" id="PTHR43807:SF20">
    <property type="entry name" value="FI04487P"/>
    <property type="match status" value="1"/>
</dbReference>
<feature type="non-terminal residue" evidence="7">
    <location>
        <position position="1"/>
    </location>
</feature>
<dbReference type="Proteomes" id="UP001431209">
    <property type="component" value="Unassembled WGS sequence"/>
</dbReference>
<feature type="domain" description="Aminotransferase class I/classII large" evidence="6">
    <location>
        <begin position="48"/>
        <end position="420"/>
    </location>
</feature>
<dbReference type="InterPro" id="IPR015422">
    <property type="entry name" value="PyrdxlP-dep_Trfase_small"/>
</dbReference>
<dbReference type="Gene3D" id="3.90.1150.10">
    <property type="entry name" value="Aspartate Aminotransferase, domain 1"/>
    <property type="match status" value="1"/>
</dbReference>
<evidence type="ECO:0000256" key="2">
    <source>
        <dbReference type="ARBA" id="ARBA00007441"/>
    </source>
</evidence>
<dbReference type="InterPro" id="IPR004839">
    <property type="entry name" value="Aminotransferase_I/II_large"/>
</dbReference>
<keyword evidence="5" id="KW-0663">Pyridoxal phosphate</keyword>
<accession>A0AAW2YTR3</accession>
<proteinExistence type="inferred from homology"/>
<evidence type="ECO:0000313" key="8">
    <source>
        <dbReference type="Proteomes" id="UP001431209"/>
    </source>
</evidence>
<comment type="caution">
    <text evidence="7">The sequence shown here is derived from an EMBL/GenBank/DDBJ whole genome shotgun (WGS) entry which is preliminary data.</text>
</comment>
<keyword evidence="3" id="KW-0032">Aminotransferase</keyword>
<dbReference type="GO" id="GO:0016212">
    <property type="term" value="F:kynurenine-oxoglutarate transaminase activity"/>
    <property type="evidence" value="ECO:0007669"/>
    <property type="project" value="TreeGrafter"/>
</dbReference>
<dbReference type="Pfam" id="PF00155">
    <property type="entry name" value="Aminotran_1_2"/>
    <property type="match status" value="1"/>
</dbReference>
<dbReference type="FunFam" id="3.40.640.10:FF:000024">
    <property type="entry name" value="Kynurenine--oxoglutarate transaminase 3"/>
    <property type="match status" value="1"/>
</dbReference>
<keyword evidence="4" id="KW-0808">Transferase</keyword>
<reference evidence="7 8" key="1">
    <citation type="submission" date="2024-03" db="EMBL/GenBank/DDBJ databases">
        <title>The Acrasis kona genome and developmental transcriptomes reveal deep origins of eukaryotic multicellular pathways.</title>
        <authorList>
            <person name="Sheikh S."/>
            <person name="Fu C.-J."/>
            <person name="Brown M.W."/>
            <person name="Baldauf S.L."/>
        </authorList>
    </citation>
    <scope>NUCLEOTIDE SEQUENCE [LARGE SCALE GENOMIC DNA]</scope>
    <source>
        <strain evidence="7 8">ATCC MYA-3509</strain>
    </source>
</reference>
<dbReference type="Gene3D" id="3.40.640.10">
    <property type="entry name" value="Type I PLP-dependent aspartate aminotransferase-like (Major domain)"/>
    <property type="match status" value="1"/>
</dbReference>
<evidence type="ECO:0000259" key="6">
    <source>
        <dbReference type="Pfam" id="PF00155"/>
    </source>
</evidence>
<dbReference type="SUPFAM" id="SSF53383">
    <property type="entry name" value="PLP-dependent transferases"/>
    <property type="match status" value="1"/>
</dbReference>
<evidence type="ECO:0000313" key="7">
    <source>
        <dbReference type="EMBL" id="KAL0480201.1"/>
    </source>
</evidence>
<sequence>STRRIAVPINTCRRISANKNNSANRIKSFGGESIWSELQGIATKCNIVANLGQGFPDWNPEEFTINALKEQLNAPNAHQYARAHGDMQLVTSLSKLYSGDKFNGFDREIDPINEVMVVNGASDGLTVAMNALINPGDQVICIEPFFDCYDKIIESVEAEPIYVALKEPKNKDDRTAEQWTLDERDLRAAVTSKTKALILNTPHNPTGKIFSKTELEMIAKVAQEHDLLVISDEVYENLVFHDHLKHFRIANLPGMWDRTLTISSAGKTFSTTGWKMGWIIGPKHLIDPTYHYNMYKIFSVTTPIQKAVGLCIDHAMNSNYFSLIQNRLKQRKFLLQKMLKGAKLDYIDSNAGYFLLTDISNVKFPHADEDKHLPRDHAFCRWLPGATGLMAIPPSVFYSKDHKHYSDQYIRLAFCKKEETMVKAQEGFKKLSEFINK</sequence>
<comment type="cofactor">
    <cofactor evidence="1">
        <name>pyridoxal 5'-phosphate</name>
        <dbReference type="ChEBI" id="CHEBI:597326"/>
    </cofactor>
</comment>
<dbReference type="CDD" id="cd00609">
    <property type="entry name" value="AAT_like"/>
    <property type="match status" value="1"/>
</dbReference>
<gene>
    <name evidence="7" type="ORF">AKO1_007234</name>
</gene>
<dbReference type="InterPro" id="IPR015424">
    <property type="entry name" value="PyrdxlP-dep_Trfase"/>
</dbReference>
<dbReference type="PANTHER" id="PTHR43807">
    <property type="entry name" value="FI04487P"/>
    <property type="match status" value="1"/>
</dbReference>
<evidence type="ECO:0000256" key="3">
    <source>
        <dbReference type="ARBA" id="ARBA00022576"/>
    </source>
</evidence>
<dbReference type="GO" id="GO:0005739">
    <property type="term" value="C:mitochondrion"/>
    <property type="evidence" value="ECO:0007669"/>
    <property type="project" value="TreeGrafter"/>
</dbReference>